<comment type="caution">
    <text evidence="2">The sequence shown here is derived from an EMBL/GenBank/DDBJ whole genome shotgun (WGS) entry which is preliminary data.</text>
</comment>
<dbReference type="STRING" id="1210063.GCA_001612665_03978"/>
<sequence>MTVRTLDLDLATADGKADAFLAYPDDNTPHPAILVFSDAFGLRPVVRRDAERLAAQGFTVLVPNLLYRNGSAPVVELPDFIAADRRDEIFGALRPLLTALTPELVVADAEAYLSWLIESPLTTGNAVGLSGYCMGVRHALHTAAAYPDRVAAVAGFHGGRLATEDPASPHAVVDRIAAEVYLAHADADPGLPPEQIERLDAAFTVAGTTFRTEVYPGAAHGFTQSDTDAYNAEADTRHWTELTDLFTRVLR</sequence>
<dbReference type="SUPFAM" id="SSF53474">
    <property type="entry name" value="alpha/beta-Hydrolases"/>
    <property type="match status" value="1"/>
</dbReference>
<evidence type="ECO:0000259" key="1">
    <source>
        <dbReference type="Pfam" id="PF01738"/>
    </source>
</evidence>
<dbReference type="Gene3D" id="3.40.50.1820">
    <property type="entry name" value="alpha/beta hydrolase"/>
    <property type="match status" value="1"/>
</dbReference>
<dbReference type="OrthoDB" id="9787933at2"/>
<dbReference type="PANTHER" id="PTHR46623">
    <property type="entry name" value="CARBOXYMETHYLENEBUTENOLIDASE-RELATED"/>
    <property type="match status" value="1"/>
</dbReference>
<dbReference type="RefSeq" id="WP_067453126.1">
    <property type="nucleotide sequence ID" value="NZ_SMFR01000003.1"/>
</dbReference>
<reference evidence="2 3" key="1">
    <citation type="submission" date="2019-03" db="EMBL/GenBank/DDBJ databases">
        <title>Genomic Encyclopedia of Type Strains, Phase IV (KMG-IV): sequencing the most valuable type-strain genomes for metagenomic binning, comparative biology and taxonomic classification.</title>
        <authorList>
            <person name="Goeker M."/>
        </authorList>
    </citation>
    <scope>NUCLEOTIDE SEQUENCE [LARGE SCALE GENOMIC DNA]</scope>
    <source>
        <strain evidence="2 3">DSM 44684</strain>
    </source>
</reference>
<organism evidence="2 3">
    <name type="scientific">Nocardia alba</name>
    <dbReference type="NCBI Taxonomy" id="225051"/>
    <lineage>
        <taxon>Bacteria</taxon>
        <taxon>Bacillati</taxon>
        <taxon>Actinomycetota</taxon>
        <taxon>Actinomycetes</taxon>
        <taxon>Mycobacteriales</taxon>
        <taxon>Nocardiaceae</taxon>
        <taxon>Nocardia</taxon>
    </lineage>
</organism>
<dbReference type="InterPro" id="IPR029058">
    <property type="entry name" value="AB_hydrolase_fold"/>
</dbReference>
<dbReference type="InterPro" id="IPR002925">
    <property type="entry name" value="Dienelactn_hydro"/>
</dbReference>
<dbReference type="PANTHER" id="PTHR46623:SF10">
    <property type="entry name" value="CARBOXYMETHYLENEBUTENOLIDASE HOMOLOG"/>
    <property type="match status" value="1"/>
</dbReference>
<dbReference type="InterPro" id="IPR051049">
    <property type="entry name" value="Dienelactone_hydrolase-like"/>
</dbReference>
<protein>
    <submittedName>
        <fullName evidence="2">Carboxymethylenebutenolidase</fullName>
    </submittedName>
</protein>
<feature type="domain" description="Dienelactone hydrolase" evidence="1">
    <location>
        <begin position="18"/>
        <end position="249"/>
    </location>
</feature>
<dbReference type="Proteomes" id="UP000294856">
    <property type="component" value="Unassembled WGS sequence"/>
</dbReference>
<evidence type="ECO:0000313" key="2">
    <source>
        <dbReference type="EMBL" id="TCJ95637.1"/>
    </source>
</evidence>
<keyword evidence="3" id="KW-1185">Reference proteome</keyword>
<proteinExistence type="predicted"/>
<accession>A0A4R1FLE8</accession>
<evidence type="ECO:0000313" key="3">
    <source>
        <dbReference type="Proteomes" id="UP000294856"/>
    </source>
</evidence>
<dbReference type="GO" id="GO:0016787">
    <property type="term" value="F:hydrolase activity"/>
    <property type="evidence" value="ECO:0007669"/>
    <property type="project" value="InterPro"/>
</dbReference>
<name>A0A4R1FLE8_9NOCA</name>
<gene>
    <name evidence="2" type="ORF">DFR71_4552</name>
</gene>
<dbReference type="EMBL" id="SMFR01000003">
    <property type="protein sequence ID" value="TCJ95637.1"/>
    <property type="molecule type" value="Genomic_DNA"/>
</dbReference>
<dbReference type="AlphaFoldDB" id="A0A4R1FLE8"/>
<dbReference type="Pfam" id="PF01738">
    <property type="entry name" value="DLH"/>
    <property type="match status" value="1"/>
</dbReference>